<feature type="transmembrane region" description="Helical" evidence="1">
    <location>
        <begin position="602"/>
        <end position="624"/>
    </location>
</feature>
<feature type="transmembrane region" description="Helical" evidence="1">
    <location>
        <begin position="222"/>
        <end position="243"/>
    </location>
</feature>
<organism evidence="2 3">
    <name type="scientific">Fusarium ambrosium</name>
    <dbReference type="NCBI Taxonomy" id="131363"/>
    <lineage>
        <taxon>Eukaryota</taxon>
        <taxon>Fungi</taxon>
        <taxon>Dikarya</taxon>
        <taxon>Ascomycota</taxon>
        <taxon>Pezizomycotina</taxon>
        <taxon>Sordariomycetes</taxon>
        <taxon>Hypocreomycetidae</taxon>
        <taxon>Hypocreales</taxon>
        <taxon>Nectriaceae</taxon>
        <taxon>Fusarium</taxon>
        <taxon>Fusarium solani species complex</taxon>
    </lineage>
</organism>
<feature type="transmembrane region" description="Helical" evidence="1">
    <location>
        <begin position="172"/>
        <end position="195"/>
    </location>
</feature>
<feature type="transmembrane region" description="Helical" evidence="1">
    <location>
        <begin position="662"/>
        <end position="684"/>
    </location>
</feature>
<feature type="transmembrane region" description="Helical" evidence="1">
    <location>
        <begin position="636"/>
        <end position="656"/>
    </location>
</feature>
<proteinExistence type="predicted"/>
<feature type="transmembrane region" description="Helical" evidence="1">
    <location>
        <begin position="141"/>
        <end position="160"/>
    </location>
</feature>
<feature type="transmembrane region" description="Helical" evidence="1">
    <location>
        <begin position="103"/>
        <end position="129"/>
    </location>
</feature>
<keyword evidence="1" id="KW-0812">Transmembrane</keyword>
<feature type="transmembrane region" description="Helical" evidence="1">
    <location>
        <begin position="541"/>
        <end position="565"/>
    </location>
</feature>
<keyword evidence="3" id="KW-1185">Reference proteome</keyword>
<feature type="transmembrane region" description="Helical" evidence="1">
    <location>
        <begin position="324"/>
        <end position="348"/>
    </location>
</feature>
<evidence type="ECO:0000256" key="1">
    <source>
        <dbReference type="SAM" id="Phobius"/>
    </source>
</evidence>
<reference evidence="2 3" key="1">
    <citation type="submission" date="2017-06" db="EMBL/GenBank/DDBJ databases">
        <title>Cmopartive genomic analysis of Ambrosia Fusariam Clade fungi.</title>
        <authorList>
            <person name="Stajich J.E."/>
            <person name="Carrillo J."/>
            <person name="Kijimoto T."/>
            <person name="Eskalen A."/>
            <person name="O'Donnell K."/>
            <person name="Kasson M."/>
        </authorList>
    </citation>
    <scope>NUCLEOTIDE SEQUENCE [LARGE SCALE GENOMIC DNA]</scope>
    <source>
        <strain evidence="2 3">NRRL 20438</strain>
    </source>
</reference>
<dbReference type="Proteomes" id="UP000288429">
    <property type="component" value="Unassembled WGS sequence"/>
</dbReference>
<feature type="transmembrane region" description="Helical" evidence="1">
    <location>
        <begin position="298"/>
        <end position="318"/>
    </location>
</feature>
<evidence type="ECO:0000313" key="2">
    <source>
        <dbReference type="EMBL" id="RSL99277.1"/>
    </source>
</evidence>
<accession>A0A428TB70</accession>
<feature type="transmembrane region" description="Helical" evidence="1">
    <location>
        <begin position="469"/>
        <end position="495"/>
    </location>
</feature>
<feature type="transmembrane region" description="Helical" evidence="1">
    <location>
        <begin position="22"/>
        <end position="48"/>
    </location>
</feature>
<dbReference type="PANTHER" id="PTHR37577:SF1">
    <property type="entry name" value="INTEGRAL MEMBRANE PROTEIN"/>
    <property type="match status" value="1"/>
</dbReference>
<keyword evidence="1" id="KW-1133">Transmembrane helix</keyword>
<feature type="transmembrane region" description="Helical" evidence="1">
    <location>
        <begin position="435"/>
        <end position="457"/>
    </location>
</feature>
<evidence type="ECO:0000313" key="3">
    <source>
        <dbReference type="Proteomes" id="UP000288429"/>
    </source>
</evidence>
<dbReference type="AlphaFoldDB" id="A0A428TB70"/>
<feature type="transmembrane region" description="Helical" evidence="1">
    <location>
        <begin position="507"/>
        <end position="529"/>
    </location>
</feature>
<sequence length="698" mass="78012">MTETCTYNCSAHPTAISAYGDISGIGVVAAFFITAWIVVLLLIGYYLVVFNPELDPFRQPGERTPCQYPNVIDYAFLYAVRQLPGLRSLQYSERLRSSQLESALNKCVITAADIQIFTGLAVMITGYIALHCGLQSYHWQLTVHLVWLASLTHLAALSFLRNHLANRPGPRTWRVIAMSIMLVFLAVAVGLAGYFDWGDEGSNKASDFAVCYFGKKMDTRSVAFESMIKTLILLVYGFFIRLAKMSRAFEGSLRAFPAHLSARAMRLQRGNDRDTQQWDPRTLTNSIKSFIQGVRSSLCMAGLSFVSIHVNLLTSFLAEVMVPTYVAFTFLTLFTTQVYWLTLSALWVTRRYFKTRVLGPKEEDEWTFGQVLPLLLVVAPLAAILEQFIPAQASTDRRRQRPSQTALLILNQLERDEAEDNNIPVEIDLQYIHSLAYRGAFLLAAIAYIEVGIFFVVDQLPGITKPLLRIGFVFFATNPLLQLLWIHCALWIPYLTHSNAIRRTVRGVVLSMLAAITVNEFLLGAMILIEEEEGDLPTPPIIGYLSFVAPGFGLVFSLLTMWYIGIVRDSRKFTFNWRFIALLLLALSAVTTFILLSQASPAGFMCSLGVCICVELVWYILELLMERRSTAPKRAVFLRCGLLLFIFSALGVSYAFGPITDVFASSAMVSAGLWILVGTIASLVRSRHTRGESPTSTT</sequence>
<name>A0A428TB70_9HYPO</name>
<dbReference type="EMBL" id="NIZV01000223">
    <property type="protein sequence ID" value="RSL99277.1"/>
    <property type="molecule type" value="Genomic_DNA"/>
</dbReference>
<keyword evidence="1" id="KW-0472">Membrane</keyword>
<protein>
    <submittedName>
        <fullName evidence="2">Uncharacterized protein</fullName>
    </submittedName>
</protein>
<feature type="transmembrane region" description="Helical" evidence="1">
    <location>
        <begin position="577"/>
        <end position="596"/>
    </location>
</feature>
<gene>
    <name evidence="2" type="ORF">CDV31_012235</name>
</gene>
<dbReference type="InterPro" id="IPR053018">
    <property type="entry name" value="Elsinochrome_Biosynth-Asso"/>
</dbReference>
<comment type="caution">
    <text evidence="2">The sequence shown here is derived from an EMBL/GenBank/DDBJ whole genome shotgun (WGS) entry which is preliminary data.</text>
</comment>
<dbReference type="PANTHER" id="PTHR37577">
    <property type="entry name" value="INTEGRAL MEMBRANE PROTEIN"/>
    <property type="match status" value="1"/>
</dbReference>